<reference evidence="1" key="1">
    <citation type="journal article" date="2023" name="G3 (Bethesda)">
        <title>A reference genome for the long-term kleptoplast-retaining sea slug Elysia crispata morphotype clarki.</title>
        <authorList>
            <person name="Eastman K.E."/>
            <person name="Pendleton A.L."/>
            <person name="Shaikh M.A."/>
            <person name="Suttiyut T."/>
            <person name="Ogas R."/>
            <person name="Tomko P."/>
            <person name="Gavelis G."/>
            <person name="Widhalm J.R."/>
            <person name="Wisecaver J.H."/>
        </authorList>
    </citation>
    <scope>NUCLEOTIDE SEQUENCE</scope>
    <source>
        <strain evidence="1">ECLA1</strain>
    </source>
</reference>
<proteinExistence type="predicted"/>
<evidence type="ECO:0000313" key="2">
    <source>
        <dbReference type="Proteomes" id="UP001283361"/>
    </source>
</evidence>
<dbReference type="Proteomes" id="UP001283361">
    <property type="component" value="Unassembled WGS sequence"/>
</dbReference>
<sequence>MEGDPLKLLTCTECRIQSKQCRRSTSCIPLLRHDLASTPLTLKHFSNLKVKRQGMVEFARNSQKPMGSNHGGLYRM</sequence>
<accession>A0AAE1DUA9</accession>
<evidence type="ECO:0000313" key="1">
    <source>
        <dbReference type="EMBL" id="KAK3783361.1"/>
    </source>
</evidence>
<dbReference type="EMBL" id="JAWDGP010002420">
    <property type="protein sequence ID" value="KAK3783361.1"/>
    <property type="molecule type" value="Genomic_DNA"/>
</dbReference>
<dbReference type="AlphaFoldDB" id="A0AAE1DUA9"/>
<comment type="caution">
    <text evidence="1">The sequence shown here is derived from an EMBL/GenBank/DDBJ whole genome shotgun (WGS) entry which is preliminary data.</text>
</comment>
<name>A0AAE1DUA9_9GAST</name>
<organism evidence="1 2">
    <name type="scientific">Elysia crispata</name>
    <name type="common">lettuce slug</name>
    <dbReference type="NCBI Taxonomy" id="231223"/>
    <lineage>
        <taxon>Eukaryota</taxon>
        <taxon>Metazoa</taxon>
        <taxon>Spiralia</taxon>
        <taxon>Lophotrochozoa</taxon>
        <taxon>Mollusca</taxon>
        <taxon>Gastropoda</taxon>
        <taxon>Heterobranchia</taxon>
        <taxon>Euthyneura</taxon>
        <taxon>Panpulmonata</taxon>
        <taxon>Sacoglossa</taxon>
        <taxon>Placobranchoidea</taxon>
        <taxon>Plakobranchidae</taxon>
        <taxon>Elysia</taxon>
    </lineage>
</organism>
<protein>
    <submittedName>
        <fullName evidence="1">Uncharacterized protein</fullName>
    </submittedName>
</protein>
<keyword evidence="2" id="KW-1185">Reference proteome</keyword>
<gene>
    <name evidence="1" type="ORF">RRG08_044366</name>
</gene>